<accession>A0A1E5VLQ1</accession>
<sequence length="213" mass="24160">MVVPRRDKGNLTVVISFTVSLPVLQLPAKSVIRCKSVCKAWFTIISSQHFIRAHLEFSKVQSTIIVVFRTYMEWQRENMDSSFMGFYRYLGGSKAELVHSQHITRGIGFWASPLHCDGLILVSTQNQVTVVCNPATKEFVNLPKGSDSIHKSRVGFGFDPCSKKYKAARFFYEMGNGTSETVCRFEVLTLGTSLWRRTADPPYPIFWITPAHV</sequence>
<gene>
    <name evidence="2" type="ORF">BAE44_0012923</name>
</gene>
<proteinExistence type="predicted"/>
<organism evidence="2 3">
    <name type="scientific">Dichanthelium oligosanthes</name>
    <dbReference type="NCBI Taxonomy" id="888268"/>
    <lineage>
        <taxon>Eukaryota</taxon>
        <taxon>Viridiplantae</taxon>
        <taxon>Streptophyta</taxon>
        <taxon>Embryophyta</taxon>
        <taxon>Tracheophyta</taxon>
        <taxon>Spermatophyta</taxon>
        <taxon>Magnoliopsida</taxon>
        <taxon>Liliopsida</taxon>
        <taxon>Poales</taxon>
        <taxon>Poaceae</taxon>
        <taxon>PACMAD clade</taxon>
        <taxon>Panicoideae</taxon>
        <taxon>Panicodae</taxon>
        <taxon>Paniceae</taxon>
        <taxon>Dichantheliinae</taxon>
        <taxon>Dichanthelium</taxon>
    </lineage>
</organism>
<dbReference type="EMBL" id="LWDX02035602">
    <property type="protein sequence ID" value="OEL26058.1"/>
    <property type="molecule type" value="Genomic_DNA"/>
</dbReference>
<dbReference type="NCBIfam" id="TIGR01640">
    <property type="entry name" value="F_box_assoc_1"/>
    <property type="match status" value="1"/>
</dbReference>
<evidence type="ECO:0000313" key="3">
    <source>
        <dbReference type="Proteomes" id="UP000095767"/>
    </source>
</evidence>
<name>A0A1E5VLQ1_9POAL</name>
<protein>
    <recommendedName>
        <fullName evidence="1">F-box associated beta-propeller type 3 domain-containing protein</fullName>
    </recommendedName>
</protein>
<feature type="domain" description="F-box associated beta-propeller type 3" evidence="1">
    <location>
        <begin position="113"/>
        <end position="199"/>
    </location>
</feature>
<dbReference type="InterPro" id="IPR036047">
    <property type="entry name" value="F-box-like_dom_sf"/>
</dbReference>
<evidence type="ECO:0000313" key="2">
    <source>
        <dbReference type="EMBL" id="OEL26058.1"/>
    </source>
</evidence>
<dbReference type="STRING" id="888268.A0A1E5VLQ1"/>
<dbReference type="Pfam" id="PF08268">
    <property type="entry name" value="FBA_3"/>
    <property type="match status" value="1"/>
</dbReference>
<dbReference type="Proteomes" id="UP000095767">
    <property type="component" value="Unassembled WGS sequence"/>
</dbReference>
<dbReference type="InterPro" id="IPR013187">
    <property type="entry name" value="F-box-assoc_dom_typ3"/>
</dbReference>
<dbReference type="AlphaFoldDB" id="A0A1E5VLQ1"/>
<dbReference type="PANTHER" id="PTHR31111:SF133">
    <property type="entry name" value="OS07G0196600 PROTEIN"/>
    <property type="match status" value="1"/>
</dbReference>
<dbReference type="OrthoDB" id="5319261at2759"/>
<dbReference type="InterPro" id="IPR017451">
    <property type="entry name" value="F-box-assoc_interact_dom"/>
</dbReference>
<comment type="caution">
    <text evidence="2">The sequence shown here is derived from an EMBL/GenBank/DDBJ whole genome shotgun (WGS) entry which is preliminary data.</text>
</comment>
<reference evidence="2 3" key="1">
    <citation type="submission" date="2016-09" db="EMBL/GenBank/DDBJ databases">
        <title>The draft genome of Dichanthelium oligosanthes: A C3 panicoid grass species.</title>
        <authorList>
            <person name="Studer A.J."/>
            <person name="Schnable J.C."/>
            <person name="Brutnell T.P."/>
        </authorList>
    </citation>
    <scope>NUCLEOTIDE SEQUENCE [LARGE SCALE GENOMIC DNA]</scope>
    <source>
        <strain evidence="3">cv. Kellogg 1175</strain>
        <tissue evidence="2">Leaf</tissue>
    </source>
</reference>
<dbReference type="PANTHER" id="PTHR31111">
    <property type="entry name" value="BNAA05G37150D PROTEIN-RELATED"/>
    <property type="match status" value="1"/>
</dbReference>
<keyword evidence="3" id="KW-1185">Reference proteome</keyword>
<dbReference type="SUPFAM" id="SSF81383">
    <property type="entry name" value="F-box domain"/>
    <property type="match status" value="1"/>
</dbReference>
<evidence type="ECO:0000259" key="1">
    <source>
        <dbReference type="Pfam" id="PF08268"/>
    </source>
</evidence>